<sequence length="327" mass="36199">MSTTSLTPLHLLAAIARRNGIILSRDATAVGLERELRTEFERGRVVRLRTGAYTLRSEWDLLSEDARYLRRVQAHAAVSDEPVVFSNHSAAAIWGLPMIGPWPKGITVLVDPAAGGRSRHGITRRFQDGPLSIVERDGMLVTSAADTAVAMARILPFPAAVAMLDRAIHCPREGSALSSRDELEVALAAIPARTRVNGRTAAFRAAEFAATESGSAGESVSRAVMYLLGFLVPELQVRFDDDQGFIAFVDFFWRRINRVGEFDGLGKYIKEEYTHGRSTAQVVMDEKRREDRVRACGPMVSRWEWPLAVDPIAFGRFLVRVGVPRVR</sequence>
<dbReference type="EMBL" id="SOFM01000021">
    <property type="protein sequence ID" value="TFC04537.1"/>
    <property type="molecule type" value="Genomic_DNA"/>
</dbReference>
<organism evidence="1 2">
    <name type="scientific">Cryobacterium mannosilyticum</name>
    <dbReference type="NCBI Taxonomy" id="1259190"/>
    <lineage>
        <taxon>Bacteria</taxon>
        <taxon>Bacillati</taxon>
        <taxon>Actinomycetota</taxon>
        <taxon>Actinomycetes</taxon>
        <taxon>Micrococcales</taxon>
        <taxon>Microbacteriaceae</taxon>
        <taxon>Cryobacterium</taxon>
    </lineage>
</organism>
<protein>
    <recommendedName>
        <fullName evidence="3">Transcriptional regulator</fullName>
    </recommendedName>
</protein>
<name>A0A4R8W810_9MICO</name>
<evidence type="ECO:0000313" key="1">
    <source>
        <dbReference type="EMBL" id="TFC04537.1"/>
    </source>
</evidence>
<keyword evidence="2" id="KW-1185">Reference proteome</keyword>
<dbReference type="AlphaFoldDB" id="A0A4R8W810"/>
<accession>A0A4R8W810</accession>
<comment type="caution">
    <text evidence="1">The sequence shown here is derived from an EMBL/GenBank/DDBJ whole genome shotgun (WGS) entry which is preliminary data.</text>
</comment>
<dbReference type="Proteomes" id="UP000297643">
    <property type="component" value="Unassembled WGS sequence"/>
</dbReference>
<reference evidence="1 2" key="1">
    <citation type="submission" date="2019-03" db="EMBL/GenBank/DDBJ databases">
        <title>Genomics of glacier-inhabiting Cryobacterium strains.</title>
        <authorList>
            <person name="Liu Q."/>
            <person name="Xin Y.-H."/>
        </authorList>
    </citation>
    <scope>NUCLEOTIDE SEQUENCE [LARGE SCALE GENOMIC DNA]</scope>
    <source>
        <strain evidence="1 2">RHLT2-21</strain>
    </source>
</reference>
<dbReference type="RefSeq" id="WP_134508144.1">
    <property type="nucleotide sequence ID" value="NZ_SOFM01000021.1"/>
</dbReference>
<gene>
    <name evidence="1" type="ORF">E3O32_07395</name>
</gene>
<proteinExistence type="predicted"/>
<evidence type="ECO:0008006" key="3">
    <source>
        <dbReference type="Google" id="ProtNLM"/>
    </source>
</evidence>
<evidence type="ECO:0000313" key="2">
    <source>
        <dbReference type="Proteomes" id="UP000297643"/>
    </source>
</evidence>